<keyword evidence="3" id="KW-1185">Reference proteome</keyword>
<gene>
    <name evidence="2" type="ORF">GCM10011379_59100</name>
</gene>
<keyword evidence="1" id="KW-0732">Signal</keyword>
<evidence type="ECO:0000313" key="3">
    <source>
        <dbReference type="Proteomes" id="UP000627292"/>
    </source>
</evidence>
<reference evidence="2" key="2">
    <citation type="submission" date="2020-09" db="EMBL/GenBank/DDBJ databases">
        <authorList>
            <person name="Sun Q."/>
            <person name="Zhou Y."/>
        </authorList>
    </citation>
    <scope>NUCLEOTIDE SEQUENCE</scope>
    <source>
        <strain evidence="2">CGMCC 1.15290</strain>
    </source>
</reference>
<dbReference type="RefSeq" id="WP_188959454.1">
    <property type="nucleotide sequence ID" value="NZ_BMIB01000010.1"/>
</dbReference>
<protein>
    <recommendedName>
        <fullName evidence="4">Tetratricopeptide repeat protein</fullName>
    </recommendedName>
</protein>
<name>A0A917J7L6_9BACT</name>
<sequence>MTQRFTLIAVSLFILLGATAQTEAEETPLDYYSAITRMLVLYGDMKYDSALTVFKQAAAFKEHVTATDYYYGAACAALTHQPVLAMNHLRESVKKGWLDTLRLQDDNAFDSLRTTRAWKPLMADIRGNYKKLLELFKGVKGKNLYDLVPYTDGDSWGWADRKTGTPLTAASFEYTRFAGDKGIAFMYNDGAFYYLNNKFTVYTPEQSADAELAPEARTEKAMAAFEAVNNNRYTLVKEEKGVNVKSGKTGELVFKHDYESIDDIAEVNGNVFFMVSANGMRFYVDERGKEFVKRPS</sequence>
<dbReference type="AlphaFoldDB" id="A0A917J7L6"/>
<evidence type="ECO:0000256" key="1">
    <source>
        <dbReference type="SAM" id="SignalP"/>
    </source>
</evidence>
<dbReference type="EMBL" id="BMIB01000010">
    <property type="protein sequence ID" value="GGH83547.1"/>
    <property type="molecule type" value="Genomic_DNA"/>
</dbReference>
<accession>A0A917J7L6</accession>
<comment type="caution">
    <text evidence="2">The sequence shown here is derived from an EMBL/GenBank/DDBJ whole genome shotgun (WGS) entry which is preliminary data.</text>
</comment>
<evidence type="ECO:0000313" key="2">
    <source>
        <dbReference type="EMBL" id="GGH83547.1"/>
    </source>
</evidence>
<evidence type="ECO:0008006" key="4">
    <source>
        <dbReference type="Google" id="ProtNLM"/>
    </source>
</evidence>
<feature type="signal peptide" evidence="1">
    <location>
        <begin position="1"/>
        <end position="24"/>
    </location>
</feature>
<reference evidence="2" key="1">
    <citation type="journal article" date="2014" name="Int. J. Syst. Evol. Microbiol.">
        <title>Complete genome sequence of Corynebacterium casei LMG S-19264T (=DSM 44701T), isolated from a smear-ripened cheese.</title>
        <authorList>
            <consortium name="US DOE Joint Genome Institute (JGI-PGF)"/>
            <person name="Walter F."/>
            <person name="Albersmeier A."/>
            <person name="Kalinowski J."/>
            <person name="Ruckert C."/>
        </authorList>
    </citation>
    <scope>NUCLEOTIDE SEQUENCE</scope>
    <source>
        <strain evidence="2">CGMCC 1.15290</strain>
    </source>
</reference>
<organism evidence="2 3">
    <name type="scientific">Filimonas zeae</name>
    <dbReference type="NCBI Taxonomy" id="1737353"/>
    <lineage>
        <taxon>Bacteria</taxon>
        <taxon>Pseudomonadati</taxon>
        <taxon>Bacteroidota</taxon>
        <taxon>Chitinophagia</taxon>
        <taxon>Chitinophagales</taxon>
        <taxon>Chitinophagaceae</taxon>
        <taxon>Filimonas</taxon>
    </lineage>
</organism>
<dbReference type="Proteomes" id="UP000627292">
    <property type="component" value="Unassembled WGS sequence"/>
</dbReference>
<feature type="chain" id="PRO_5037365086" description="Tetratricopeptide repeat protein" evidence="1">
    <location>
        <begin position="25"/>
        <end position="296"/>
    </location>
</feature>
<proteinExistence type="predicted"/>